<proteinExistence type="inferred from homology"/>
<dbReference type="SMART" id="SM00028">
    <property type="entry name" value="TPR"/>
    <property type="match status" value="4"/>
</dbReference>
<accession>A0A934TUZ8</accession>
<evidence type="ECO:0000256" key="8">
    <source>
        <dbReference type="PROSITE-ProRule" id="PRU00339"/>
    </source>
</evidence>
<dbReference type="EMBL" id="JAEPWM010000007">
    <property type="protein sequence ID" value="MBK6007916.1"/>
    <property type="molecule type" value="Genomic_DNA"/>
</dbReference>
<dbReference type="SUPFAM" id="SSF53756">
    <property type="entry name" value="UDP-Glycosyltransferase/glycogen phosphorylase"/>
    <property type="match status" value="1"/>
</dbReference>
<dbReference type="InterPro" id="IPR029489">
    <property type="entry name" value="OGT/SEC/SPY_C"/>
</dbReference>
<name>A0A934TUZ8_9BURK</name>
<evidence type="ECO:0000256" key="2">
    <source>
        <dbReference type="ARBA" id="ARBA00005386"/>
    </source>
</evidence>
<feature type="repeat" description="TPR" evidence="8">
    <location>
        <begin position="170"/>
        <end position="203"/>
    </location>
</feature>
<reference evidence="10" key="1">
    <citation type="journal article" date="2012" name="J. Microbiol. Biotechnol.">
        <title>Ramlibacter ginsenosidimutans sp. nov., with ginsenoside-converting activity.</title>
        <authorList>
            <person name="Wang L."/>
            <person name="An D.S."/>
            <person name="Kim S.G."/>
            <person name="Jin F.X."/>
            <person name="Kim S.C."/>
            <person name="Lee S.T."/>
            <person name="Im W.T."/>
        </authorList>
    </citation>
    <scope>NUCLEOTIDE SEQUENCE</scope>
    <source>
        <strain evidence="10">KACC 17527</strain>
    </source>
</reference>
<dbReference type="InterPro" id="IPR011990">
    <property type="entry name" value="TPR-like_helical_dom_sf"/>
</dbReference>
<dbReference type="GO" id="GO:0097363">
    <property type="term" value="F:protein O-acetylglucosaminyltransferase activity"/>
    <property type="evidence" value="ECO:0007669"/>
    <property type="project" value="UniProtKB-EC"/>
</dbReference>
<reference evidence="10" key="2">
    <citation type="submission" date="2021-01" db="EMBL/GenBank/DDBJ databases">
        <authorList>
            <person name="Kang M."/>
        </authorList>
    </citation>
    <scope>NUCLEOTIDE SEQUENCE</scope>
    <source>
        <strain evidence="10">KACC 17527</strain>
    </source>
</reference>
<dbReference type="Proteomes" id="UP000630528">
    <property type="component" value="Unassembled WGS sequence"/>
</dbReference>
<dbReference type="PROSITE" id="PS50005">
    <property type="entry name" value="TPR"/>
    <property type="match status" value="2"/>
</dbReference>
<comment type="pathway">
    <text evidence="1">Protein modification; protein glycosylation.</text>
</comment>
<keyword evidence="11" id="KW-1185">Reference proteome</keyword>
<dbReference type="Gene3D" id="1.25.40.10">
    <property type="entry name" value="Tetratricopeptide repeat domain"/>
    <property type="match status" value="2"/>
</dbReference>
<evidence type="ECO:0000256" key="1">
    <source>
        <dbReference type="ARBA" id="ARBA00004922"/>
    </source>
</evidence>
<sequence length="660" mass="72065">MLAPLKDAWDALDRDDFRLAEARAREAIARDAQDAEALYLLGSTFLFEGRLPEALAPLTAAAARLQRRGVGYRLGHCQFGLGDLAGAEASLRREAQAYPQSADAQNTLGSVLSAQGRHAEALEAFQAALRVNPAHVEALVNAGTALHTLGRHAEALPLLERAAAAQPGFAHAHLNLGLVQHALQRYEEAAASVGRALAIDPDLPYGLSSQVWAELFACDWRAIGPHIAALRAQAREQRVPVSPFMLLAVTDSPAEQLQATQVYLRDKDFGERPPLSRPMRTRAPRIRIAYLSSDFHQHATAQLMTRLFELHDRSAFEVIGLSTGVNDGSPMRARLERAFDRFIDVERASDAQAARQIADLGVDIAIDLKGHTEGSRMNILGWRPAPVQVTYLGYPATVGAPYIDYVLADRVVIPPEQQRFYTERVVWLPDSYQVNDDRIVVPPAPQSRAAHGLPAQGFVFCAFNNAYKLRPETFALWLRLLRGVPGSVLWLLANNPAMERRLREQAGAAGIAPERLVFAPKLPLGEHLARHACADLFLDTLPVNAHTTASDALRAGVPMVTCMGHTFAGRVAASLLLALGLPELVTDSLGDYEALALKLALQPQALAEVRAKLARNRATSSLFDTARTCRRIEAAYRIMWERHLRGEPPAAFAVEPAATS</sequence>
<dbReference type="Pfam" id="PF13181">
    <property type="entry name" value="TPR_8"/>
    <property type="match status" value="1"/>
</dbReference>
<dbReference type="PROSITE" id="PS50293">
    <property type="entry name" value="TPR_REGION"/>
    <property type="match status" value="1"/>
</dbReference>
<organism evidence="10 11">
    <name type="scientific">Ramlibacter ginsenosidimutans</name>
    <dbReference type="NCBI Taxonomy" id="502333"/>
    <lineage>
        <taxon>Bacteria</taxon>
        <taxon>Pseudomonadati</taxon>
        <taxon>Pseudomonadota</taxon>
        <taxon>Betaproteobacteria</taxon>
        <taxon>Burkholderiales</taxon>
        <taxon>Comamonadaceae</taxon>
        <taxon>Ramlibacter</taxon>
    </lineage>
</organism>
<dbReference type="Gene3D" id="3.40.50.11380">
    <property type="match status" value="1"/>
</dbReference>
<evidence type="ECO:0000259" key="9">
    <source>
        <dbReference type="Pfam" id="PF13844"/>
    </source>
</evidence>
<dbReference type="AlphaFoldDB" id="A0A934TUZ8"/>
<dbReference type="EC" id="2.4.1.255" evidence="3"/>
<evidence type="ECO:0000256" key="7">
    <source>
        <dbReference type="ARBA" id="ARBA00022803"/>
    </source>
</evidence>
<evidence type="ECO:0000313" key="10">
    <source>
        <dbReference type="EMBL" id="MBK6007916.1"/>
    </source>
</evidence>
<dbReference type="SUPFAM" id="SSF48452">
    <property type="entry name" value="TPR-like"/>
    <property type="match status" value="1"/>
</dbReference>
<dbReference type="PANTHER" id="PTHR44998">
    <property type="match status" value="1"/>
</dbReference>
<dbReference type="RefSeq" id="WP_201174266.1">
    <property type="nucleotide sequence ID" value="NZ_JAEPWM010000007.1"/>
</dbReference>
<keyword evidence="7 8" id="KW-0802">TPR repeat</keyword>
<comment type="similarity">
    <text evidence="2">Belongs to the glycosyltransferase 41 family. O-GlcNAc transferase subfamily.</text>
</comment>
<dbReference type="PANTHER" id="PTHR44998:SF1">
    <property type="entry name" value="UDP-N-ACETYLGLUCOSAMINE--PEPTIDE N-ACETYLGLUCOSAMINYLTRANSFERASE 110 KDA SUBUNIT"/>
    <property type="match status" value="1"/>
</dbReference>
<evidence type="ECO:0000256" key="3">
    <source>
        <dbReference type="ARBA" id="ARBA00011970"/>
    </source>
</evidence>
<evidence type="ECO:0000313" key="11">
    <source>
        <dbReference type="Proteomes" id="UP000630528"/>
    </source>
</evidence>
<dbReference type="Pfam" id="PF13844">
    <property type="entry name" value="Glyco_transf_41"/>
    <property type="match status" value="2"/>
</dbReference>
<keyword evidence="4" id="KW-0328">Glycosyltransferase</keyword>
<evidence type="ECO:0000256" key="4">
    <source>
        <dbReference type="ARBA" id="ARBA00022676"/>
    </source>
</evidence>
<keyword evidence="6" id="KW-0677">Repeat</keyword>
<protein>
    <recommendedName>
        <fullName evidence="3">protein O-GlcNAc transferase</fullName>
        <ecNumber evidence="3">2.4.1.255</ecNumber>
    </recommendedName>
</protein>
<comment type="caution">
    <text evidence="10">The sequence shown here is derived from an EMBL/GenBank/DDBJ whole genome shotgun (WGS) entry which is preliminary data.</text>
</comment>
<gene>
    <name evidence="10" type="ORF">JJB11_17595</name>
</gene>
<keyword evidence="5" id="KW-0808">Transferase</keyword>
<feature type="repeat" description="TPR" evidence="8">
    <location>
        <begin position="102"/>
        <end position="135"/>
    </location>
</feature>
<feature type="domain" description="O-GlcNAc transferase C-terminal" evidence="9">
    <location>
        <begin position="281"/>
        <end position="440"/>
    </location>
</feature>
<evidence type="ECO:0000256" key="5">
    <source>
        <dbReference type="ARBA" id="ARBA00022679"/>
    </source>
</evidence>
<dbReference type="Gene3D" id="3.40.50.2000">
    <property type="entry name" value="Glycogen Phosphorylase B"/>
    <property type="match status" value="1"/>
</dbReference>
<evidence type="ECO:0000256" key="6">
    <source>
        <dbReference type="ARBA" id="ARBA00022737"/>
    </source>
</evidence>
<dbReference type="InterPro" id="IPR019734">
    <property type="entry name" value="TPR_rpt"/>
</dbReference>
<feature type="domain" description="O-GlcNAc transferase C-terminal" evidence="9">
    <location>
        <begin position="447"/>
        <end position="630"/>
    </location>
</feature>
<dbReference type="Pfam" id="PF13432">
    <property type="entry name" value="TPR_16"/>
    <property type="match status" value="2"/>
</dbReference>